<organism evidence="1 2">
    <name type="scientific">Pseudomonas syringae pv. avii</name>
    <dbReference type="NCBI Taxonomy" id="663959"/>
    <lineage>
        <taxon>Bacteria</taxon>
        <taxon>Pseudomonadati</taxon>
        <taxon>Pseudomonadota</taxon>
        <taxon>Gammaproteobacteria</taxon>
        <taxon>Pseudomonadales</taxon>
        <taxon>Pseudomonadaceae</taxon>
        <taxon>Pseudomonas</taxon>
        <taxon>Pseudomonas syringae</taxon>
    </lineage>
</organism>
<comment type="caution">
    <text evidence="1">The sequence shown here is derived from an EMBL/GenBank/DDBJ whole genome shotgun (WGS) entry which is preliminary data.</text>
</comment>
<protein>
    <submittedName>
        <fullName evidence="1">Uncharacterized protein</fullName>
    </submittedName>
</protein>
<dbReference type="EMBL" id="RBUA01000810">
    <property type="protein sequence ID" value="RMU54957.1"/>
    <property type="molecule type" value="Genomic_DNA"/>
</dbReference>
<evidence type="ECO:0000313" key="2">
    <source>
        <dbReference type="Proteomes" id="UP000280395"/>
    </source>
</evidence>
<dbReference type="Proteomes" id="UP000280395">
    <property type="component" value="Unassembled WGS sequence"/>
</dbReference>
<sequence length="101" mass="11028">MCPASWLSRISRVVEIDNARRNMVVSSSTAGKVENASGLGRCIASMISRQEIQMFTAIRTSTSPVGSGVIIMNTMAITKNAPTTSERRMADKATMFRKLMI</sequence>
<dbReference type="AlphaFoldDB" id="A0A3M5VBW6"/>
<reference evidence="1 2" key="1">
    <citation type="submission" date="2018-08" db="EMBL/GenBank/DDBJ databases">
        <title>Recombination of ecologically and evolutionarily significant loci maintains genetic cohesion in the Pseudomonas syringae species complex.</title>
        <authorList>
            <person name="Dillon M."/>
            <person name="Thakur S."/>
            <person name="Almeida R.N.D."/>
            <person name="Weir B.S."/>
            <person name="Guttman D.S."/>
        </authorList>
    </citation>
    <scope>NUCLEOTIDE SEQUENCE [LARGE SCALE GENOMIC DNA]</scope>
    <source>
        <strain evidence="1 2">ICMP 14479</strain>
    </source>
</reference>
<name>A0A3M5VBW6_PSESX</name>
<evidence type="ECO:0000313" key="1">
    <source>
        <dbReference type="EMBL" id="RMU54957.1"/>
    </source>
</evidence>
<accession>A0A3M5VBW6</accession>
<gene>
    <name evidence="1" type="ORF">ALP29_200110</name>
</gene>
<proteinExistence type="predicted"/>